<name>A0A6P4I7Y1_DROKI</name>
<feature type="region of interest" description="Disordered" evidence="1">
    <location>
        <begin position="194"/>
        <end position="383"/>
    </location>
</feature>
<organism evidence="4 5">
    <name type="scientific">Drosophila kikkawai</name>
    <name type="common">Fruit fly</name>
    <dbReference type="NCBI Taxonomy" id="30033"/>
    <lineage>
        <taxon>Eukaryota</taxon>
        <taxon>Metazoa</taxon>
        <taxon>Ecdysozoa</taxon>
        <taxon>Arthropoda</taxon>
        <taxon>Hexapoda</taxon>
        <taxon>Insecta</taxon>
        <taxon>Pterygota</taxon>
        <taxon>Neoptera</taxon>
        <taxon>Endopterygota</taxon>
        <taxon>Diptera</taxon>
        <taxon>Brachycera</taxon>
        <taxon>Muscomorpha</taxon>
        <taxon>Ephydroidea</taxon>
        <taxon>Drosophilidae</taxon>
        <taxon>Drosophila</taxon>
        <taxon>Sophophora</taxon>
    </lineage>
</organism>
<reference evidence="4" key="1">
    <citation type="submission" date="2025-05" db="UniProtKB">
        <authorList>
            <consortium name="RefSeq"/>
        </authorList>
    </citation>
    <scope>NUCLEOTIDE SEQUENCE [LARGE SCALE GENOMIC DNA]</scope>
    <source>
        <strain evidence="4">14028-0561.14</strain>
    </source>
</reference>
<evidence type="ECO:0000313" key="5">
    <source>
        <dbReference type="RefSeq" id="XP_017019979.1"/>
    </source>
</evidence>
<evidence type="ECO:0000259" key="3">
    <source>
        <dbReference type="Pfam" id="PF05267"/>
    </source>
</evidence>
<reference evidence="5" key="2">
    <citation type="submission" date="2025-08" db="UniProtKB">
        <authorList>
            <consortium name="RefSeq"/>
        </authorList>
    </citation>
    <scope>IDENTIFICATION</scope>
    <source>
        <strain evidence="5">14028-0561.14</strain>
        <tissue evidence="5">Whole fly</tissue>
    </source>
</reference>
<keyword evidence="2" id="KW-0732">Signal</keyword>
<feature type="domain" description="Protein TsetseEP" evidence="3">
    <location>
        <begin position="51"/>
        <end position="170"/>
    </location>
</feature>
<dbReference type="InterPro" id="IPR007931">
    <property type="entry name" value="TsetseEP"/>
</dbReference>
<feature type="compositionally biased region" description="Low complexity" evidence="1">
    <location>
        <begin position="194"/>
        <end position="366"/>
    </location>
</feature>
<evidence type="ECO:0000313" key="4">
    <source>
        <dbReference type="Proteomes" id="UP001652661"/>
    </source>
</evidence>
<dbReference type="OrthoDB" id="8054395at2759"/>
<feature type="chain" id="PRO_5027981291" description="Protein TsetseEP domain-containing protein" evidence="2">
    <location>
        <begin position="20"/>
        <end position="400"/>
    </location>
</feature>
<protein>
    <recommendedName>
        <fullName evidence="3">Protein TsetseEP domain-containing protein</fullName>
    </recommendedName>
</protein>
<accession>A0A6P4I7Y1</accession>
<evidence type="ECO:0000256" key="1">
    <source>
        <dbReference type="SAM" id="MobiDB-lite"/>
    </source>
</evidence>
<proteinExistence type="predicted"/>
<dbReference type="RefSeq" id="XP_017019979.1">
    <property type="nucleotide sequence ID" value="XM_017164490.3"/>
</dbReference>
<evidence type="ECO:0000256" key="2">
    <source>
        <dbReference type="SAM" id="SignalP"/>
    </source>
</evidence>
<dbReference type="Proteomes" id="UP001652661">
    <property type="component" value="Chromosome 2R"/>
</dbReference>
<sequence length="400" mass="41751">MQSKLCVVLLALGLSQILAVPAPSLVLTHPETNFMQFLMQSRDLANDGTHSLECLSYYTPLLNSAVEKYNNDFKACLDEATLQVAAINDDTKENRTLIDQSATDSCAALETCSQLTAADEYFECYSEAGSSNAKSMFTISANASELLAYVKEQVHIIQVNEYICTNKTQRTYAEDTADIYESLSLCFSGAPIPTETSSTAAPETSSSLDPESSTDSSSSEPESSSTAEPESSSTDSSSAEPESSSSAAPESSTDSSSVEPESSSTAAPESSTDSSSAEPESSSSAAPEDSSSAEPESSSSAAPEDSSSAEPESSSTAAPEDSSSAEPESSSSAAPEDSSSAEPESSSAAPESSTAEPESSSSAAPDAPEEDLKQIYTGNSNKNLQDILKNLQTWFKTQRA</sequence>
<dbReference type="GeneID" id="108073030"/>
<feature type="signal peptide" evidence="2">
    <location>
        <begin position="1"/>
        <end position="19"/>
    </location>
</feature>
<keyword evidence="4" id="KW-1185">Reference proteome</keyword>
<gene>
    <name evidence="5" type="primary">LOC108073030</name>
</gene>
<dbReference type="Pfam" id="PF05267">
    <property type="entry name" value="DUF725"/>
    <property type="match status" value="1"/>
</dbReference>
<dbReference type="AlphaFoldDB" id="A0A6P4I7Y1"/>